<keyword evidence="15" id="KW-0969">Cilium</keyword>
<dbReference type="PRINTS" id="PR00950">
    <property type="entry name" value="TYPE3IMSPROT"/>
</dbReference>
<evidence type="ECO:0000256" key="10">
    <source>
        <dbReference type="ARBA" id="ARBA00023136"/>
    </source>
</evidence>
<keyword evidence="8 13" id="KW-0653">Protein transport</keyword>
<keyword evidence="4 13" id="KW-0813">Transport</keyword>
<dbReference type="NCBIfam" id="TIGR00328">
    <property type="entry name" value="flhB"/>
    <property type="match status" value="1"/>
</dbReference>
<evidence type="ECO:0000256" key="12">
    <source>
        <dbReference type="ARBA" id="ARBA00025078"/>
    </source>
</evidence>
<dbReference type="GO" id="GO:0009306">
    <property type="term" value="P:protein secretion"/>
    <property type="evidence" value="ECO:0007669"/>
    <property type="project" value="InterPro"/>
</dbReference>
<dbReference type="FunFam" id="3.40.1690.10:FF:000001">
    <property type="entry name" value="Flagellar biosynthetic protein FlhB"/>
    <property type="match status" value="1"/>
</dbReference>
<evidence type="ECO:0000256" key="7">
    <source>
        <dbReference type="ARBA" id="ARBA00022795"/>
    </source>
</evidence>
<feature type="transmembrane region" description="Helical" evidence="13">
    <location>
        <begin position="36"/>
        <end position="54"/>
    </location>
</feature>
<keyword evidence="5 13" id="KW-1003">Cell membrane</keyword>
<evidence type="ECO:0000256" key="4">
    <source>
        <dbReference type="ARBA" id="ARBA00022448"/>
    </source>
</evidence>
<evidence type="ECO:0000256" key="2">
    <source>
        <dbReference type="ARBA" id="ARBA00010690"/>
    </source>
</evidence>
<organism evidence="15 16">
    <name type="scientific">Sphingobium boeckii</name>
    <dbReference type="NCBI Taxonomy" id="1082345"/>
    <lineage>
        <taxon>Bacteria</taxon>
        <taxon>Pseudomonadati</taxon>
        <taxon>Pseudomonadota</taxon>
        <taxon>Alphaproteobacteria</taxon>
        <taxon>Sphingomonadales</taxon>
        <taxon>Sphingomonadaceae</taxon>
        <taxon>Sphingobium</taxon>
    </lineage>
</organism>
<evidence type="ECO:0000256" key="3">
    <source>
        <dbReference type="ARBA" id="ARBA00021622"/>
    </source>
</evidence>
<keyword evidence="15" id="KW-0282">Flagellum</keyword>
<feature type="region of interest" description="Disordered" evidence="14">
    <location>
        <begin position="1"/>
        <end position="23"/>
    </location>
</feature>
<dbReference type="EMBL" id="JACIJC010000002">
    <property type="protein sequence ID" value="MBB5685220.1"/>
    <property type="molecule type" value="Genomic_DNA"/>
</dbReference>
<comment type="similarity">
    <text evidence="2 13">Belongs to the type III secretion exporter family.</text>
</comment>
<dbReference type="PANTHER" id="PTHR30531:SF12">
    <property type="entry name" value="FLAGELLAR BIOSYNTHETIC PROTEIN FLHB"/>
    <property type="match status" value="1"/>
</dbReference>
<evidence type="ECO:0000256" key="11">
    <source>
        <dbReference type="ARBA" id="ARBA00023225"/>
    </source>
</evidence>
<sequence>MAETDQSQKTEEPTQKRLDDARARGEVANAPEVRHATMFAGMIVVAGGLGTWTIDSLSTMFVRLWGNADDYALQPLGAQSLATGIMKQTALSLAPIAGLLFGCALLTLFLQGRPTLSWSRVAPKWSKLSPMSGFKRLLGQRALVEFGKTLAKFTIIVTVAVVVLWPRAIALDQLVGMNTWMIGKVAGALIFDLVKAVGILVLALGMADFVYQRRAFLRRMRMSLQELKDEMKNNDGDPKIKARVRSIRVQRARRRMMFAVPGASVIITNPTHYAVALKYEHGNMAAPVVVAKGMDTIALKIREIADANGVPIVESPPLARALYAAVEIDRPIPVEHYAAVAEIIGFVMRIARRAA</sequence>
<dbReference type="GO" id="GO:0044780">
    <property type="term" value="P:bacterial-type flagellum assembly"/>
    <property type="evidence" value="ECO:0007669"/>
    <property type="project" value="InterPro"/>
</dbReference>
<comment type="function">
    <text evidence="12 13">Required for formation of the rod structure in the basal body of the flagellar apparatus. Together with FliI and FliH, may constitute the export apparatus of flagellin.</text>
</comment>
<dbReference type="InterPro" id="IPR006135">
    <property type="entry name" value="T3SS_substrate_exporter"/>
</dbReference>
<reference evidence="15 16" key="1">
    <citation type="submission" date="2020-08" db="EMBL/GenBank/DDBJ databases">
        <title>Genomic Encyclopedia of Type Strains, Phase IV (KMG-IV): sequencing the most valuable type-strain genomes for metagenomic binning, comparative biology and taxonomic classification.</title>
        <authorList>
            <person name="Goeker M."/>
        </authorList>
    </citation>
    <scope>NUCLEOTIDE SEQUENCE [LARGE SCALE GENOMIC DNA]</scope>
    <source>
        <strain evidence="15 16">DSM 25079</strain>
    </source>
</reference>
<dbReference type="Gene3D" id="3.40.1690.10">
    <property type="entry name" value="secretion proteins EscU"/>
    <property type="match status" value="1"/>
</dbReference>
<evidence type="ECO:0000256" key="1">
    <source>
        <dbReference type="ARBA" id="ARBA00004651"/>
    </source>
</evidence>
<keyword evidence="15" id="KW-0966">Cell projection</keyword>
<evidence type="ECO:0000256" key="6">
    <source>
        <dbReference type="ARBA" id="ARBA00022692"/>
    </source>
</evidence>
<proteinExistence type="inferred from homology"/>
<dbReference type="AlphaFoldDB" id="A0A7W9EEP4"/>
<keyword evidence="9 13" id="KW-1133">Transmembrane helix</keyword>
<dbReference type="InterPro" id="IPR029025">
    <property type="entry name" value="T3SS_substrate_exporter_C"/>
</dbReference>
<keyword evidence="7 13" id="KW-1005">Bacterial flagellum biogenesis</keyword>
<keyword evidence="10 13" id="KW-0472">Membrane</keyword>
<keyword evidence="6 13" id="KW-0812">Transmembrane</keyword>
<keyword evidence="11 13" id="KW-1006">Bacterial flagellum protein export</keyword>
<dbReference type="Pfam" id="PF01312">
    <property type="entry name" value="Bac_export_2"/>
    <property type="match status" value="1"/>
</dbReference>
<comment type="subcellular location">
    <subcellularLocation>
        <location evidence="1">Cell membrane</location>
        <topology evidence="1">Multi-pass membrane protein</topology>
    </subcellularLocation>
</comment>
<evidence type="ECO:0000313" key="16">
    <source>
        <dbReference type="Proteomes" id="UP000549617"/>
    </source>
</evidence>
<dbReference type="RefSeq" id="WP_184016393.1">
    <property type="nucleotide sequence ID" value="NZ_JACIJC010000002.1"/>
</dbReference>
<comment type="caution">
    <text evidence="15">The sequence shown here is derived from an EMBL/GenBank/DDBJ whole genome shotgun (WGS) entry which is preliminary data.</text>
</comment>
<keyword evidence="16" id="KW-1185">Reference proteome</keyword>
<evidence type="ECO:0000256" key="5">
    <source>
        <dbReference type="ARBA" id="ARBA00022475"/>
    </source>
</evidence>
<dbReference type="GO" id="GO:0005886">
    <property type="term" value="C:plasma membrane"/>
    <property type="evidence" value="ECO:0007669"/>
    <property type="project" value="UniProtKB-SubCell"/>
</dbReference>
<dbReference type="Proteomes" id="UP000549617">
    <property type="component" value="Unassembled WGS sequence"/>
</dbReference>
<dbReference type="PANTHER" id="PTHR30531">
    <property type="entry name" value="FLAGELLAR BIOSYNTHETIC PROTEIN FLHB"/>
    <property type="match status" value="1"/>
</dbReference>
<gene>
    <name evidence="13" type="primary">flhB</name>
    <name evidence="15" type="ORF">FHS49_001228</name>
</gene>
<feature type="transmembrane region" description="Helical" evidence="13">
    <location>
        <begin position="90"/>
        <end position="110"/>
    </location>
</feature>
<accession>A0A7W9EEP4</accession>
<evidence type="ECO:0000256" key="14">
    <source>
        <dbReference type="SAM" id="MobiDB-lite"/>
    </source>
</evidence>
<feature type="transmembrane region" description="Helical" evidence="13">
    <location>
        <begin position="150"/>
        <end position="169"/>
    </location>
</feature>
<dbReference type="SUPFAM" id="SSF160544">
    <property type="entry name" value="EscU C-terminal domain-like"/>
    <property type="match status" value="1"/>
</dbReference>
<protein>
    <recommendedName>
        <fullName evidence="3 13">Flagellar biosynthetic protein FlhB</fullName>
    </recommendedName>
</protein>
<evidence type="ECO:0000313" key="15">
    <source>
        <dbReference type="EMBL" id="MBB5685220.1"/>
    </source>
</evidence>
<evidence type="ECO:0000256" key="8">
    <source>
        <dbReference type="ARBA" id="ARBA00022927"/>
    </source>
</evidence>
<feature type="transmembrane region" description="Helical" evidence="13">
    <location>
        <begin position="189"/>
        <end position="211"/>
    </location>
</feature>
<evidence type="ECO:0000256" key="9">
    <source>
        <dbReference type="ARBA" id="ARBA00022989"/>
    </source>
</evidence>
<evidence type="ECO:0000256" key="13">
    <source>
        <dbReference type="RuleBase" id="RU364091"/>
    </source>
</evidence>
<dbReference type="InterPro" id="IPR006136">
    <property type="entry name" value="FlhB"/>
</dbReference>
<name>A0A7W9EEP4_9SPHN</name>